<dbReference type="GO" id="GO:0005829">
    <property type="term" value="C:cytosol"/>
    <property type="evidence" value="ECO:0007669"/>
    <property type="project" value="InterPro"/>
</dbReference>
<comment type="catalytic activity">
    <reaction evidence="1">
        <text>Release of an N-terminal pyroglutamyl group from a polypeptide, the second amino acid generally not being Pro.</text>
        <dbReference type="EC" id="3.4.19.3"/>
    </reaction>
</comment>
<comment type="caution">
    <text evidence="13">The sequence shown here is derived from an EMBL/GenBank/DDBJ whole genome shotgun (WGS) entry which is preliminary data.</text>
</comment>
<evidence type="ECO:0000256" key="1">
    <source>
        <dbReference type="ARBA" id="ARBA00001770"/>
    </source>
</evidence>
<evidence type="ECO:0000256" key="8">
    <source>
        <dbReference type="ARBA" id="ARBA00022670"/>
    </source>
</evidence>
<comment type="function">
    <text evidence="2">Removes 5-oxoproline from various penultimate amino acid residues except L-proline.</text>
</comment>
<keyword evidence="7" id="KW-0963">Cytoplasm</keyword>
<sequence length="220" mass="22564">MPSTRPTVLLTGFEPFDGESSNPSWTTVQAVQAGWTGDAVVHARELPVSFALVGQALAAAISDTNPDIVICVGQAGGAAEIRVERIAINVDDARIPDNTGLQPIDEAIVAGAPAGHFSTLPIKASVAAISALGIPAVVSQTAGTYTCNHVFYLLMHQLAPGMRGGFVHVPYSAEQAAGTERPSLPIASMTAAIAAVVTATLANRDDARITGGALANEISR</sequence>
<evidence type="ECO:0000256" key="12">
    <source>
        <dbReference type="ARBA" id="ARBA00031559"/>
    </source>
</evidence>
<evidence type="ECO:0000256" key="7">
    <source>
        <dbReference type="ARBA" id="ARBA00022490"/>
    </source>
</evidence>
<dbReference type="PANTHER" id="PTHR23402:SF1">
    <property type="entry name" value="PYROGLUTAMYL-PEPTIDASE I"/>
    <property type="match status" value="1"/>
</dbReference>
<dbReference type="GO" id="GO:0006508">
    <property type="term" value="P:proteolysis"/>
    <property type="evidence" value="ECO:0007669"/>
    <property type="project" value="UniProtKB-KW"/>
</dbReference>
<dbReference type="Gene3D" id="3.40.630.20">
    <property type="entry name" value="Peptidase C15, pyroglutamyl peptidase I-like"/>
    <property type="match status" value="1"/>
</dbReference>
<keyword evidence="9 13" id="KW-0378">Hydrolase</keyword>
<dbReference type="PIRSF" id="PIRSF015592">
    <property type="entry name" value="Prld-crbxl_pptds"/>
    <property type="match status" value="1"/>
</dbReference>
<dbReference type="CDD" id="cd00501">
    <property type="entry name" value="Peptidase_C15"/>
    <property type="match status" value="1"/>
</dbReference>
<evidence type="ECO:0000256" key="11">
    <source>
        <dbReference type="ARBA" id="ARBA00030836"/>
    </source>
</evidence>
<comment type="subcellular location">
    <subcellularLocation>
        <location evidence="3">Cytoplasm</location>
    </subcellularLocation>
</comment>
<evidence type="ECO:0000313" key="13">
    <source>
        <dbReference type="EMBL" id="RJT84586.1"/>
    </source>
</evidence>
<name>A0A3A5MGC3_9MICO</name>
<comment type="similarity">
    <text evidence="4">Belongs to the peptidase C15 family.</text>
</comment>
<dbReference type="AlphaFoldDB" id="A0A3A5MGC3"/>
<dbReference type="PANTHER" id="PTHR23402">
    <property type="entry name" value="PROTEASE FAMILY C15 PYROGLUTAMYL-PEPTIDASE I-RELATED"/>
    <property type="match status" value="1"/>
</dbReference>
<dbReference type="EMBL" id="QZVS01000097">
    <property type="protein sequence ID" value="RJT84586.1"/>
    <property type="molecule type" value="Genomic_DNA"/>
</dbReference>
<evidence type="ECO:0000256" key="3">
    <source>
        <dbReference type="ARBA" id="ARBA00004496"/>
    </source>
</evidence>
<evidence type="ECO:0000313" key="14">
    <source>
        <dbReference type="Proteomes" id="UP000272015"/>
    </source>
</evidence>
<dbReference type="GO" id="GO:0016920">
    <property type="term" value="F:pyroglutamyl-peptidase activity"/>
    <property type="evidence" value="ECO:0007669"/>
    <property type="project" value="UniProtKB-EC"/>
</dbReference>
<evidence type="ECO:0000256" key="10">
    <source>
        <dbReference type="ARBA" id="ARBA00022807"/>
    </source>
</evidence>
<proteinExistence type="inferred from homology"/>
<keyword evidence="10" id="KW-0788">Thiol protease</keyword>
<evidence type="ECO:0000256" key="2">
    <source>
        <dbReference type="ARBA" id="ARBA00002280"/>
    </source>
</evidence>
<evidence type="ECO:0000256" key="9">
    <source>
        <dbReference type="ARBA" id="ARBA00022801"/>
    </source>
</evidence>
<keyword evidence="8" id="KW-0645">Protease</keyword>
<keyword evidence="14" id="KW-1185">Reference proteome</keyword>
<dbReference type="NCBIfam" id="TIGR00504">
    <property type="entry name" value="pyro_pdase"/>
    <property type="match status" value="1"/>
</dbReference>
<dbReference type="Proteomes" id="UP000272015">
    <property type="component" value="Unassembled WGS sequence"/>
</dbReference>
<evidence type="ECO:0000256" key="4">
    <source>
        <dbReference type="ARBA" id="ARBA00006641"/>
    </source>
</evidence>
<dbReference type="FunFam" id="3.40.630.20:FF:000001">
    <property type="entry name" value="Pyrrolidone-carboxylate peptidase"/>
    <property type="match status" value="1"/>
</dbReference>
<dbReference type="InterPro" id="IPR029762">
    <property type="entry name" value="PGP-I_bact-type"/>
</dbReference>
<evidence type="ECO:0000256" key="6">
    <source>
        <dbReference type="ARBA" id="ARBA00019191"/>
    </source>
</evidence>
<dbReference type="PRINTS" id="PR00706">
    <property type="entry name" value="PYROGLUPTASE"/>
</dbReference>
<dbReference type="RefSeq" id="WP_119976580.1">
    <property type="nucleotide sequence ID" value="NZ_JBHSQA010000002.1"/>
</dbReference>
<gene>
    <name evidence="13" type="primary">pcp</name>
    <name evidence="13" type="ORF">D6T64_20690</name>
</gene>
<evidence type="ECO:0000256" key="5">
    <source>
        <dbReference type="ARBA" id="ARBA00012915"/>
    </source>
</evidence>
<accession>A0A3A5MGC3</accession>
<dbReference type="InterPro" id="IPR000816">
    <property type="entry name" value="Peptidase_C15"/>
</dbReference>
<organism evidence="13 14">
    <name type="scientific">Cryobacterium melibiosiphilum</name>
    <dbReference type="NCBI Taxonomy" id="995039"/>
    <lineage>
        <taxon>Bacteria</taxon>
        <taxon>Bacillati</taxon>
        <taxon>Actinomycetota</taxon>
        <taxon>Actinomycetes</taxon>
        <taxon>Micrococcales</taxon>
        <taxon>Microbacteriaceae</taxon>
        <taxon>Cryobacterium</taxon>
    </lineage>
</organism>
<dbReference type="SUPFAM" id="SSF53182">
    <property type="entry name" value="Pyrrolidone carboxyl peptidase (pyroglutamate aminopeptidase)"/>
    <property type="match status" value="1"/>
</dbReference>
<reference evidence="13 14" key="1">
    <citation type="submission" date="2018-09" db="EMBL/GenBank/DDBJ databases">
        <title>Novel species of Cryobacterium.</title>
        <authorList>
            <person name="Liu Q."/>
            <person name="Xin Y.-H."/>
        </authorList>
    </citation>
    <scope>NUCLEOTIDE SEQUENCE [LARGE SCALE GENOMIC DNA]</scope>
    <source>
        <strain evidence="13 14">Hh39</strain>
    </source>
</reference>
<dbReference type="InterPro" id="IPR016125">
    <property type="entry name" value="Peptidase_C15-like"/>
</dbReference>
<dbReference type="EC" id="3.4.19.3" evidence="5"/>
<dbReference type="Pfam" id="PF01470">
    <property type="entry name" value="Peptidase_C15"/>
    <property type="match status" value="1"/>
</dbReference>
<dbReference type="OrthoDB" id="9779738at2"/>
<protein>
    <recommendedName>
        <fullName evidence="6">Pyrrolidone-carboxylate peptidase</fullName>
        <ecNumber evidence="5">3.4.19.3</ecNumber>
    </recommendedName>
    <alternativeName>
        <fullName evidence="11">5-oxoprolyl-peptidase</fullName>
    </alternativeName>
    <alternativeName>
        <fullName evidence="12">Pyroglutamyl-peptidase I</fullName>
    </alternativeName>
</protein>
<dbReference type="NCBIfam" id="NF009676">
    <property type="entry name" value="PRK13197.1"/>
    <property type="match status" value="1"/>
</dbReference>
<dbReference type="InterPro" id="IPR036440">
    <property type="entry name" value="Peptidase_C15-like_sf"/>
</dbReference>